<comment type="similarity">
    <text evidence="3">Belongs to the RimP family.</text>
</comment>
<dbReference type="Pfam" id="PF02576">
    <property type="entry name" value="RimP_N"/>
    <property type="match status" value="1"/>
</dbReference>
<dbReference type="FunFam" id="3.30.300.70:FF:000001">
    <property type="entry name" value="Ribosome maturation factor RimP"/>
    <property type="match status" value="1"/>
</dbReference>
<evidence type="ECO:0000256" key="2">
    <source>
        <dbReference type="ARBA" id="ARBA00022517"/>
    </source>
</evidence>
<dbReference type="NCBIfam" id="NF000934">
    <property type="entry name" value="PRK00092.3-1"/>
    <property type="match status" value="1"/>
</dbReference>
<dbReference type="InterPro" id="IPR028998">
    <property type="entry name" value="RimP_C"/>
</dbReference>
<protein>
    <recommendedName>
        <fullName evidence="3">Ribosome maturation factor RimP</fullName>
    </recommendedName>
</protein>
<reference evidence="6 7" key="1">
    <citation type="submission" date="2016-11" db="EMBL/GenBank/DDBJ databases">
        <authorList>
            <person name="Jaros S."/>
            <person name="Januszkiewicz K."/>
            <person name="Wedrychowicz H."/>
        </authorList>
    </citation>
    <scope>NUCLEOTIDE SEQUENCE [LARGE SCALE GENOMIC DNA]</scope>
    <source>
        <strain evidence="6 7">DSM 6191</strain>
    </source>
</reference>
<proteinExistence type="inferred from homology"/>
<evidence type="ECO:0000256" key="3">
    <source>
        <dbReference type="HAMAP-Rule" id="MF_01077"/>
    </source>
</evidence>
<dbReference type="RefSeq" id="WP_073015983.1">
    <property type="nucleotide sequence ID" value="NZ_FQXU01000003.1"/>
</dbReference>
<dbReference type="CDD" id="cd01734">
    <property type="entry name" value="YlxS_C"/>
    <property type="match status" value="1"/>
</dbReference>
<dbReference type="Pfam" id="PF17384">
    <property type="entry name" value="DUF150_C"/>
    <property type="match status" value="1"/>
</dbReference>
<dbReference type="SUPFAM" id="SSF74942">
    <property type="entry name" value="YhbC-like, C-terminal domain"/>
    <property type="match status" value="1"/>
</dbReference>
<keyword evidence="1 3" id="KW-0963">Cytoplasm</keyword>
<evidence type="ECO:0000259" key="5">
    <source>
        <dbReference type="Pfam" id="PF17384"/>
    </source>
</evidence>
<dbReference type="InterPro" id="IPR003728">
    <property type="entry name" value="Ribosome_maturation_RimP"/>
</dbReference>
<name>A0A1M5TRW9_9CLOT</name>
<dbReference type="Gene3D" id="2.30.30.180">
    <property type="entry name" value="Ribosome maturation factor RimP, C-terminal domain"/>
    <property type="match status" value="1"/>
</dbReference>
<dbReference type="Proteomes" id="UP000184241">
    <property type="component" value="Unassembled WGS sequence"/>
</dbReference>
<organism evidence="6 7">
    <name type="scientific">Clostridium intestinale DSM 6191</name>
    <dbReference type="NCBI Taxonomy" id="1121320"/>
    <lineage>
        <taxon>Bacteria</taxon>
        <taxon>Bacillati</taxon>
        <taxon>Bacillota</taxon>
        <taxon>Clostridia</taxon>
        <taxon>Eubacteriales</taxon>
        <taxon>Clostridiaceae</taxon>
        <taxon>Clostridium</taxon>
    </lineage>
</organism>
<feature type="domain" description="Ribosome maturation factor RimP N-terminal" evidence="4">
    <location>
        <begin position="13"/>
        <end position="85"/>
    </location>
</feature>
<evidence type="ECO:0000313" key="6">
    <source>
        <dbReference type="EMBL" id="SHH53555.1"/>
    </source>
</evidence>
<gene>
    <name evidence="3" type="primary">rimP</name>
    <name evidence="6" type="ORF">SAMN02745941_00298</name>
</gene>
<feature type="domain" description="Ribosome maturation factor RimP C-terminal" evidence="5">
    <location>
        <begin position="88"/>
        <end position="152"/>
    </location>
</feature>
<dbReference type="EMBL" id="FQXU01000003">
    <property type="protein sequence ID" value="SHH53555.1"/>
    <property type="molecule type" value="Genomic_DNA"/>
</dbReference>
<dbReference type="PANTHER" id="PTHR33867:SF1">
    <property type="entry name" value="RIBOSOME MATURATION FACTOR RIMP"/>
    <property type="match status" value="1"/>
</dbReference>
<dbReference type="GO" id="GO:0000028">
    <property type="term" value="P:ribosomal small subunit assembly"/>
    <property type="evidence" value="ECO:0007669"/>
    <property type="project" value="TreeGrafter"/>
</dbReference>
<dbReference type="HAMAP" id="MF_01077">
    <property type="entry name" value="RimP"/>
    <property type="match status" value="1"/>
</dbReference>
<dbReference type="AlphaFoldDB" id="A0A1M5TRW9"/>
<keyword evidence="2 3" id="KW-0690">Ribosome biogenesis</keyword>
<dbReference type="SUPFAM" id="SSF75420">
    <property type="entry name" value="YhbC-like, N-terminal domain"/>
    <property type="match status" value="1"/>
</dbReference>
<dbReference type="InterPro" id="IPR035956">
    <property type="entry name" value="RimP_N_sf"/>
</dbReference>
<evidence type="ECO:0000259" key="4">
    <source>
        <dbReference type="Pfam" id="PF02576"/>
    </source>
</evidence>
<dbReference type="Gene3D" id="3.30.300.70">
    <property type="entry name" value="RimP-like superfamily, N-terminal"/>
    <property type="match status" value="1"/>
</dbReference>
<evidence type="ECO:0000256" key="1">
    <source>
        <dbReference type="ARBA" id="ARBA00022490"/>
    </source>
</evidence>
<dbReference type="GO" id="GO:0006412">
    <property type="term" value="P:translation"/>
    <property type="evidence" value="ECO:0007669"/>
    <property type="project" value="TreeGrafter"/>
</dbReference>
<accession>A0A1M5TRW9</accession>
<dbReference type="GO" id="GO:0005829">
    <property type="term" value="C:cytosol"/>
    <property type="evidence" value="ECO:0007669"/>
    <property type="project" value="TreeGrafter"/>
</dbReference>
<dbReference type="InterPro" id="IPR028989">
    <property type="entry name" value="RimP_N"/>
</dbReference>
<evidence type="ECO:0000313" key="7">
    <source>
        <dbReference type="Proteomes" id="UP000184241"/>
    </source>
</evidence>
<dbReference type="InterPro" id="IPR036847">
    <property type="entry name" value="RimP_C_sf"/>
</dbReference>
<comment type="function">
    <text evidence="3">Required for maturation of 30S ribosomal subunits.</text>
</comment>
<sequence length="153" mass="17610">MKKIELEDKLKELIKPLVDEQGYEFYHVEYVKENNEYYLRVYIDSDNGISLSDCEKISRLVSNLMDESDPIEGQYYLEVSSPGIDRQLFTNEHMIKSIGSKVVARLLKAVNGEKVIKGTLSEIKEDEIVILRDNNSIIIPKDKIKSINIEGEI</sequence>
<comment type="subcellular location">
    <subcellularLocation>
        <location evidence="3">Cytoplasm</location>
    </subcellularLocation>
</comment>
<dbReference type="PANTHER" id="PTHR33867">
    <property type="entry name" value="RIBOSOME MATURATION FACTOR RIMP"/>
    <property type="match status" value="1"/>
</dbReference>